<protein>
    <submittedName>
        <fullName evidence="1">Four helix bundle protein</fullName>
    </submittedName>
</protein>
<dbReference type="Proteomes" id="UP000505355">
    <property type="component" value="Chromosome"/>
</dbReference>
<dbReference type="SUPFAM" id="SSF158446">
    <property type="entry name" value="IVS-encoded protein-like"/>
    <property type="match status" value="1"/>
</dbReference>
<dbReference type="InterPro" id="IPR036583">
    <property type="entry name" value="23S_rRNA_IVS_sf"/>
</dbReference>
<proteinExistence type="predicted"/>
<reference evidence="1 2" key="1">
    <citation type="submission" date="2020-05" db="EMBL/GenBank/DDBJ databases">
        <title>Mucilaginibacter mali sp. nov.</title>
        <authorList>
            <person name="Kim H.S."/>
            <person name="Lee K.C."/>
            <person name="Suh M.K."/>
            <person name="Kim J.-S."/>
            <person name="Han K.-I."/>
            <person name="Eom M.K."/>
            <person name="Shin Y.K."/>
            <person name="Lee J.-S."/>
        </authorList>
    </citation>
    <scope>NUCLEOTIDE SEQUENCE [LARGE SCALE GENOMIC DNA]</scope>
    <source>
        <strain evidence="1 2">G2-14</strain>
    </source>
</reference>
<accession>A0A7D4UDA4</accession>
<dbReference type="NCBIfam" id="TIGR02436">
    <property type="entry name" value="four helix bundle protein"/>
    <property type="match status" value="1"/>
</dbReference>
<dbReference type="EMBL" id="CP054139">
    <property type="protein sequence ID" value="QKJ30379.1"/>
    <property type="molecule type" value="Genomic_DNA"/>
</dbReference>
<dbReference type="KEGG" id="mmab:HQ865_11630"/>
<gene>
    <name evidence="1" type="ORF">HQ865_11630</name>
</gene>
<dbReference type="InterPro" id="IPR012657">
    <property type="entry name" value="23S_rRNA-intervening_sequence"/>
</dbReference>
<dbReference type="PANTHER" id="PTHR38471">
    <property type="entry name" value="FOUR HELIX BUNDLE PROTEIN"/>
    <property type="match status" value="1"/>
</dbReference>
<sequence>MEKRYLQLTDLTSYKSAFNFGNEVWKIVIGWDYFAKDTIGKQFVNAADSISANIAEGFGRYHKKDKIKFYYYSLGSTKECTDWCNKAHIRGLISDDIYKVINVYLERLPREIHQLIKFTEEKLSV</sequence>
<dbReference type="Gene3D" id="1.20.1440.60">
    <property type="entry name" value="23S rRNA-intervening sequence"/>
    <property type="match status" value="1"/>
</dbReference>
<dbReference type="Pfam" id="PF05635">
    <property type="entry name" value="23S_rRNA_IVP"/>
    <property type="match status" value="1"/>
</dbReference>
<evidence type="ECO:0000313" key="1">
    <source>
        <dbReference type="EMBL" id="QKJ30379.1"/>
    </source>
</evidence>
<organism evidence="1 2">
    <name type="scientific">Mucilaginibacter mali</name>
    <dbReference type="NCBI Taxonomy" id="2740462"/>
    <lineage>
        <taxon>Bacteria</taxon>
        <taxon>Pseudomonadati</taxon>
        <taxon>Bacteroidota</taxon>
        <taxon>Sphingobacteriia</taxon>
        <taxon>Sphingobacteriales</taxon>
        <taxon>Sphingobacteriaceae</taxon>
        <taxon>Mucilaginibacter</taxon>
    </lineage>
</organism>
<keyword evidence="2" id="KW-1185">Reference proteome</keyword>
<name>A0A7D4UDA4_9SPHI</name>
<dbReference type="PANTHER" id="PTHR38471:SF2">
    <property type="entry name" value="FOUR HELIX BUNDLE PROTEIN"/>
    <property type="match status" value="1"/>
</dbReference>
<dbReference type="AlphaFoldDB" id="A0A7D4UDA4"/>
<dbReference type="RefSeq" id="WP_173415054.1">
    <property type="nucleotide sequence ID" value="NZ_CP054139.1"/>
</dbReference>
<evidence type="ECO:0000313" key="2">
    <source>
        <dbReference type="Proteomes" id="UP000505355"/>
    </source>
</evidence>